<reference evidence="2" key="1">
    <citation type="journal article" date="2019" name="Int. J. Syst. Evol. Microbiol.">
        <title>The Global Catalogue of Microorganisms (GCM) 10K type strain sequencing project: providing services to taxonomists for standard genome sequencing and annotation.</title>
        <authorList>
            <consortium name="The Broad Institute Genomics Platform"/>
            <consortium name="The Broad Institute Genome Sequencing Center for Infectious Disease"/>
            <person name="Wu L."/>
            <person name="Ma J."/>
        </authorList>
    </citation>
    <scope>NUCLEOTIDE SEQUENCE [LARGE SCALE GENOMIC DNA]</scope>
    <source>
        <strain evidence="2">JCM 18956</strain>
    </source>
</reference>
<sequence length="416" mass="42796">MESRGEHPSEWAAVQSVAGKLGIGTVAGLMETPSPGTLANMADPSEYELDAWASVQRFKTRPFSSALTNVNQQMVAGAAELGKRATEYLESHPKAGAAVSRGQKTAAKGAGAVKAGARKVGEALPAGAADWGSSAAGSIRDAVARVAGAGLSPKGVIKQHRRRGHDVSKLSDLRRLDLEQVDLVRGRAAAWYYPAMAALSGAGAGFVISGSELVVPATGGAAAAPSGTAIVAAFAGDAALVLGLSSRSVGQIALQYGYDPEDPAEKVFVMSVIDAGTAASQAAKTAAFSDISRLTQALVRGKTWEVLDKSVVSKVAKQFASMMGKRLTKKSLGKAVPAVGIALGGAFNWATLEGVVDAANIAYRRRFLLEKYPQLEASSSFEVTVTDAEGLGGPTDTDETISVLDELRDAGGPDLN</sequence>
<protein>
    <recommendedName>
        <fullName evidence="3">EcsC family protein</fullName>
    </recommendedName>
</protein>
<keyword evidence="2" id="KW-1185">Reference proteome</keyword>
<evidence type="ECO:0000313" key="1">
    <source>
        <dbReference type="EMBL" id="GAA4682677.1"/>
    </source>
</evidence>
<organism evidence="1 2">
    <name type="scientific">Frondihabitans cladoniiphilus</name>
    <dbReference type="NCBI Taxonomy" id="715785"/>
    <lineage>
        <taxon>Bacteria</taxon>
        <taxon>Bacillati</taxon>
        <taxon>Actinomycetota</taxon>
        <taxon>Actinomycetes</taxon>
        <taxon>Micrococcales</taxon>
        <taxon>Microbacteriaceae</taxon>
        <taxon>Frondihabitans</taxon>
    </lineage>
</organism>
<accession>A0ABP8W9S1</accession>
<comment type="caution">
    <text evidence="1">The sequence shown here is derived from an EMBL/GenBank/DDBJ whole genome shotgun (WGS) entry which is preliminary data.</text>
</comment>
<evidence type="ECO:0000313" key="2">
    <source>
        <dbReference type="Proteomes" id="UP001501295"/>
    </source>
</evidence>
<dbReference type="InterPro" id="IPR024787">
    <property type="entry name" value="EcsC"/>
</dbReference>
<proteinExistence type="predicted"/>
<gene>
    <name evidence="1" type="ORF">GCM10025780_30360</name>
</gene>
<dbReference type="PANTHER" id="PTHR41260:SF1">
    <property type="entry name" value="PROTEIN ECSC"/>
    <property type="match status" value="1"/>
</dbReference>
<name>A0ABP8W9S1_9MICO</name>
<dbReference type="PANTHER" id="PTHR41260">
    <property type="entry name" value="PROTEIN ECSC"/>
    <property type="match status" value="1"/>
</dbReference>
<dbReference type="Proteomes" id="UP001501295">
    <property type="component" value="Unassembled WGS sequence"/>
</dbReference>
<dbReference type="Pfam" id="PF12787">
    <property type="entry name" value="EcsC"/>
    <property type="match status" value="1"/>
</dbReference>
<evidence type="ECO:0008006" key="3">
    <source>
        <dbReference type="Google" id="ProtNLM"/>
    </source>
</evidence>
<dbReference type="EMBL" id="BAABLM010000007">
    <property type="protein sequence ID" value="GAA4682677.1"/>
    <property type="molecule type" value="Genomic_DNA"/>
</dbReference>